<evidence type="ECO:0000313" key="6">
    <source>
        <dbReference type="Proteomes" id="UP001056132"/>
    </source>
</evidence>
<dbReference type="Pfam" id="PF05229">
    <property type="entry name" value="SCPU"/>
    <property type="match status" value="1"/>
</dbReference>
<reference evidence="4" key="3">
    <citation type="submission" date="2022-05" db="EMBL/GenBank/DDBJ databases">
        <authorList>
            <person name="Kunte H.-J."/>
        </authorList>
    </citation>
    <scope>NUCLEOTIDE SEQUENCE</scope>
    <source>
        <strain evidence="4">G5</strain>
    </source>
</reference>
<dbReference type="AlphaFoldDB" id="A0AAE9I316"/>
<gene>
    <name evidence="3" type="ORF">FGG12_08550</name>
    <name evidence="4" type="ORF">M5D45_02475</name>
</gene>
<keyword evidence="1" id="KW-0732">Signal</keyword>
<dbReference type="RefSeq" id="WP_144197251.1">
    <property type="nucleotide sequence ID" value="NZ_CAJPVH010000092.1"/>
</dbReference>
<feature type="domain" description="Spore coat protein U/FanG" evidence="2">
    <location>
        <begin position="29"/>
        <end position="162"/>
    </location>
</feature>
<dbReference type="EMBL" id="VCIZ01000004">
    <property type="protein sequence ID" value="TSP12952.1"/>
    <property type="molecule type" value="Genomic_DNA"/>
</dbReference>
<reference evidence="4" key="2">
    <citation type="journal article" date="2022" name="Microbiol. Resour. Announc.">
        <title>Genome Sequence of Cupriavidus campinensis Strain G5, a Member of a Bacterial Consortium Capable of Polyethylene Degradation.</title>
        <authorList>
            <person name="Schneider B."/>
            <person name="Pfeiffer F."/>
            <person name="Dyall-Smith M."/>
            <person name="Kunte H.J."/>
        </authorList>
    </citation>
    <scope>NUCLEOTIDE SEQUENCE</scope>
    <source>
        <strain evidence="4">G5</strain>
    </source>
</reference>
<evidence type="ECO:0000259" key="2">
    <source>
        <dbReference type="Pfam" id="PF05229"/>
    </source>
</evidence>
<feature type="chain" id="PRO_5042061324" evidence="1">
    <location>
        <begin position="26"/>
        <end position="165"/>
    </location>
</feature>
<evidence type="ECO:0000313" key="5">
    <source>
        <dbReference type="Proteomes" id="UP000318943"/>
    </source>
</evidence>
<accession>A0AAE9I316</accession>
<organism evidence="4 6">
    <name type="scientific">Cupriavidus campinensis</name>
    <dbReference type="NCBI Taxonomy" id="151783"/>
    <lineage>
        <taxon>Bacteria</taxon>
        <taxon>Pseudomonadati</taxon>
        <taxon>Pseudomonadota</taxon>
        <taxon>Betaproteobacteria</taxon>
        <taxon>Burkholderiales</taxon>
        <taxon>Burkholderiaceae</taxon>
        <taxon>Cupriavidus</taxon>
    </lineage>
</organism>
<dbReference type="KEGG" id="ccam:M5D45_02475"/>
<evidence type="ECO:0000313" key="3">
    <source>
        <dbReference type="EMBL" id="TSP12952.1"/>
    </source>
</evidence>
<dbReference type="InterPro" id="IPR053167">
    <property type="entry name" value="Spore_coat_component"/>
</dbReference>
<dbReference type="Proteomes" id="UP000318943">
    <property type="component" value="Unassembled WGS sequence"/>
</dbReference>
<sequence length="165" mass="17077">MPARLSRVMAIAAVLSLPMPQLAGAATKTGTFLVSAVVVSDCDIRSTPNLAFGEVGAISQPVDVTSVIIVACTTGTAYTIALNPGDGTGSTVPDRRMSNGTNSLKYQLYSDAARTAVWGQTVGTDTVGATGNGNDQERTIYGRMPPQTMPAAGTYQSLVTVTVQY</sequence>
<proteinExistence type="predicted"/>
<dbReference type="SMART" id="SM00972">
    <property type="entry name" value="SCPU"/>
    <property type="match status" value="1"/>
</dbReference>
<protein>
    <submittedName>
        <fullName evidence="4">Spore coat U domain-containing protein</fullName>
    </submittedName>
</protein>
<evidence type="ECO:0000313" key="4">
    <source>
        <dbReference type="EMBL" id="URF04735.1"/>
    </source>
</evidence>
<name>A0AAE9I316_9BURK</name>
<feature type="signal peptide" evidence="1">
    <location>
        <begin position="1"/>
        <end position="25"/>
    </location>
</feature>
<dbReference type="Proteomes" id="UP001056132">
    <property type="component" value="Chromosome 1"/>
</dbReference>
<reference evidence="3 5" key="1">
    <citation type="submission" date="2019-05" db="EMBL/GenBank/DDBJ databases">
        <title>Whole genome sequence analysis of Cupriavidus campinensis S14E4C strain.</title>
        <authorList>
            <person name="Abbaszade G."/>
            <person name="Szabo A."/>
            <person name="Toumi M."/>
            <person name="Toth E."/>
        </authorList>
    </citation>
    <scope>NUCLEOTIDE SEQUENCE [LARGE SCALE GENOMIC DNA]</scope>
    <source>
        <strain evidence="3 5">S14E4C</strain>
    </source>
</reference>
<dbReference type="PANTHER" id="PTHR37089">
    <property type="entry name" value="PROTEIN U-RELATED"/>
    <property type="match status" value="1"/>
</dbReference>
<keyword evidence="5" id="KW-1185">Reference proteome</keyword>
<evidence type="ECO:0000256" key="1">
    <source>
        <dbReference type="SAM" id="SignalP"/>
    </source>
</evidence>
<dbReference type="EMBL" id="CP097330">
    <property type="protein sequence ID" value="URF04735.1"/>
    <property type="molecule type" value="Genomic_DNA"/>
</dbReference>
<dbReference type="InterPro" id="IPR007893">
    <property type="entry name" value="Spore_coat_U/FanG"/>
</dbReference>